<dbReference type="PROSITE" id="PS50109">
    <property type="entry name" value="HIS_KIN"/>
    <property type="match status" value="1"/>
</dbReference>
<evidence type="ECO:0000256" key="9">
    <source>
        <dbReference type="ARBA" id="ARBA00022777"/>
    </source>
</evidence>
<dbReference type="GO" id="GO:0005886">
    <property type="term" value="C:plasma membrane"/>
    <property type="evidence" value="ECO:0007669"/>
    <property type="project" value="UniProtKB-SubCell"/>
</dbReference>
<dbReference type="InterPro" id="IPR005467">
    <property type="entry name" value="His_kinase_dom"/>
</dbReference>
<evidence type="ECO:0000256" key="10">
    <source>
        <dbReference type="ARBA" id="ARBA00022840"/>
    </source>
</evidence>
<evidence type="ECO:0000256" key="11">
    <source>
        <dbReference type="ARBA" id="ARBA00022989"/>
    </source>
</evidence>
<feature type="domain" description="HAMP" evidence="17">
    <location>
        <begin position="203"/>
        <end position="255"/>
    </location>
</feature>
<dbReference type="Proteomes" id="UP000006094">
    <property type="component" value="Chromosome"/>
</dbReference>
<dbReference type="OrthoDB" id="9762826at2"/>
<dbReference type="RefSeq" id="WP_014968628.1">
    <property type="nucleotide sequence ID" value="NC_018664.1"/>
</dbReference>
<dbReference type="PANTHER" id="PTHR45528">
    <property type="entry name" value="SENSOR HISTIDINE KINASE CPXA"/>
    <property type="match status" value="1"/>
</dbReference>
<evidence type="ECO:0000313" key="18">
    <source>
        <dbReference type="EMBL" id="AFS79494.1"/>
    </source>
</evidence>
<evidence type="ECO:0000256" key="13">
    <source>
        <dbReference type="ARBA" id="ARBA00023136"/>
    </source>
</evidence>
<keyword evidence="14" id="KW-0175">Coiled coil</keyword>
<dbReference type="Pfam" id="PF02518">
    <property type="entry name" value="HATPase_c"/>
    <property type="match status" value="1"/>
</dbReference>
<dbReference type="Gene3D" id="3.30.565.10">
    <property type="entry name" value="Histidine kinase-like ATPase, C-terminal domain"/>
    <property type="match status" value="1"/>
</dbReference>
<dbReference type="Gene3D" id="6.10.340.10">
    <property type="match status" value="1"/>
</dbReference>
<dbReference type="InterPro" id="IPR036097">
    <property type="entry name" value="HisK_dim/P_sf"/>
</dbReference>
<evidence type="ECO:0000256" key="1">
    <source>
        <dbReference type="ARBA" id="ARBA00000085"/>
    </source>
</evidence>
<dbReference type="Gene3D" id="1.10.287.130">
    <property type="match status" value="1"/>
</dbReference>
<evidence type="ECO:0000256" key="12">
    <source>
        <dbReference type="ARBA" id="ARBA00023012"/>
    </source>
</evidence>
<dbReference type="SUPFAM" id="SSF55874">
    <property type="entry name" value="ATPase domain of HSP90 chaperone/DNA topoisomerase II/histidine kinase"/>
    <property type="match status" value="1"/>
</dbReference>
<evidence type="ECO:0000256" key="7">
    <source>
        <dbReference type="ARBA" id="ARBA00022692"/>
    </source>
</evidence>
<dbReference type="SMART" id="SM00304">
    <property type="entry name" value="HAMP"/>
    <property type="match status" value="1"/>
</dbReference>
<keyword evidence="11 15" id="KW-1133">Transmembrane helix</keyword>
<evidence type="ECO:0000313" key="19">
    <source>
        <dbReference type="Proteomes" id="UP000006094"/>
    </source>
</evidence>
<dbReference type="GO" id="GO:0000155">
    <property type="term" value="F:phosphorelay sensor kinase activity"/>
    <property type="evidence" value="ECO:0007669"/>
    <property type="project" value="InterPro"/>
</dbReference>
<organism evidence="18 19">
    <name type="scientific">Gottschalkia acidurici (strain ATCC 7906 / DSM 604 / BCRC 14475 / CIP 104303 / KCTC 5404 / NCIMB 10678 / 9a)</name>
    <name type="common">Clostridium acidurici</name>
    <dbReference type="NCBI Taxonomy" id="1128398"/>
    <lineage>
        <taxon>Bacteria</taxon>
        <taxon>Bacillati</taxon>
        <taxon>Bacillota</taxon>
        <taxon>Tissierellia</taxon>
        <taxon>Tissierellales</taxon>
        <taxon>Gottschalkiaceae</taxon>
        <taxon>Gottschalkia</taxon>
    </lineage>
</organism>
<gene>
    <name evidence="18" type="primary">ssrB</name>
    <name evidence="18" type="ordered locus">Curi_c24990</name>
</gene>
<dbReference type="FunFam" id="1.10.287.130:FF:000001">
    <property type="entry name" value="Two-component sensor histidine kinase"/>
    <property type="match status" value="1"/>
</dbReference>
<evidence type="ECO:0000256" key="3">
    <source>
        <dbReference type="ARBA" id="ARBA00012438"/>
    </source>
</evidence>
<dbReference type="Pfam" id="PF00512">
    <property type="entry name" value="HisKA"/>
    <property type="match status" value="1"/>
</dbReference>
<keyword evidence="5" id="KW-0597">Phosphoprotein</keyword>
<dbReference type="SMART" id="SM00387">
    <property type="entry name" value="HATPase_c"/>
    <property type="match status" value="1"/>
</dbReference>
<keyword evidence="9 18" id="KW-0418">Kinase</keyword>
<dbReference type="HOGENOM" id="CLU_000445_89_6_9"/>
<evidence type="ECO:0000256" key="2">
    <source>
        <dbReference type="ARBA" id="ARBA00004651"/>
    </source>
</evidence>
<dbReference type="AlphaFoldDB" id="K0B200"/>
<keyword evidence="7 15" id="KW-0812">Transmembrane</keyword>
<feature type="transmembrane region" description="Helical" evidence="15">
    <location>
        <begin position="9"/>
        <end position="32"/>
    </location>
</feature>
<keyword evidence="19" id="KW-1185">Reference proteome</keyword>
<feature type="transmembrane region" description="Helical" evidence="15">
    <location>
        <begin position="182"/>
        <end position="202"/>
    </location>
</feature>
<dbReference type="EMBL" id="CP003326">
    <property type="protein sequence ID" value="AFS79494.1"/>
    <property type="molecule type" value="Genomic_DNA"/>
</dbReference>
<dbReference type="CDD" id="cd00082">
    <property type="entry name" value="HisKA"/>
    <property type="match status" value="1"/>
</dbReference>
<evidence type="ECO:0000256" key="8">
    <source>
        <dbReference type="ARBA" id="ARBA00022741"/>
    </source>
</evidence>
<protein>
    <recommendedName>
        <fullName evidence="3">histidine kinase</fullName>
        <ecNumber evidence="3">2.7.13.3</ecNumber>
    </recommendedName>
</protein>
<dbReference type="PROSITE" id="PS50885">
    <property type="entry name" value="HAMP"/>
    <property type="match status" value="1"/>
</dbReference>
<dbReference type="STRING" id="1128398.Curi_c24990"/>
<evidence type="ECO:0000256" key="6">
    <source>
        <dbReference type="ARBA" id="ARBA00022679"/>
    </source>
</evidence>
<evidence type="ECO:0000256" key="14">
    <source>
        <dbReference type="SAM" id="Coils"/>
    </source>
</evidence>
<dbReference type="GO" id="GO:0005524">
    <property type="term" value="F:ATP binding"/>
    <property type="evidence" value="ECO:0007669"/>
    <property type="project" value="UniProtKB-KW"/>
</dbReference>
<dbReference type="CDD" id="cd00075">
    <property type="entry name" value="HATPase"/>
    <property type="match status" value="1"/>
</dbReference>
<dbReference type="InterPro" id="IPR050398">
    <property type="entry name" value="HssS/ArlS-like"/>
</dbReference>
<comment type="catalytic activity">
    <reaction evidence="1">
        <text>ATP + protein L-histidine = ADP + protein N-phospho-L-histidine.</text>
        <dbReference type="EC" id="2.7.13.3"/>
    </reaction>
</comment>
<dbReference type="InterPro" id="IPR003661">
    <property type="entry name" value="HisK_dim/P_dom"/>
</dbReference>
<dbReference type="Pfam" id="PF00672">
    <property type="entry name" value="HAMP"/>
    <property type="match status" value="1"/>
</dbReference>
<dbReference type="CDD" id="cd06225">
    <property type="entry name" value="HAMP"/>
    <property type="match status" value="1"/>
</dbReference>
<proteinExistence type="predicted"/>
<evidence type="ECO:0000259" key="16">
    <source>
        <dbReference type="PROSITE" id="PS50109"/>
    </source>
</evidence>
<dbReference type="PATRIC" id="fig|1128398.3.peg.2574"/>
<dbReference type="InterPro" id="IPR003660">
    <property type="entry name" value="HAMP_dom"/>
</dbReference>
<dbReference type="SMART" id="SM00388">
    <property type="entry name" value="HisKA"/>
    <property type="match status" value="1"/>
</dbReference>
<keyword evidence="12" id="KW-0902">Two-component regulatory system</keyword>
<sequence>MKNSIRTKLFIQVSGIIIIFVLLTTIINSSLLEKYYIYQKKNVLIEQVNHINEINTGNYKDIAVELKKIESRYGTNISIMSSLGEIKYSSFFSVIDDAPYMVQNPQEQRPPLFPKGAPPDSKGRTVKNKEILNEDSFIEIQSDNKLNIDFLVYYSKLNNGDLIESRVFLSSISESANVANTFLLFISIILLIVGAFWAFIMANNFTKPILQMNDITRKMAKLDFSKKCNIKTMDEINQLGDSINYLSEQLEESLTELKDANEELQHDIERERKIDEMRKEFISNISHELRTPISIIEAYSEGLKLNIINNEEKKNSYCDVIMEETTKMDRLLKELLDLSQMESDYFKLDKREFKIKELIQRCYSKYERILRDNKINLYIDSIEEAIVYADSFRIEQVLNNLINNAIAHIDGDRVIRISCRNINSSVRVSVYNSGSEIPTNELEKLWISFYKTDKSRNREKGGYGLGLAIVRAIQDLHGKDYGAKNVENGVVFWFDIDKSKLSI</sequence>
<dbReference type="EC" id="2.7.13.3" evidence="3"/>
<evidence type="ECO:0000256" key="15">
    <source>
        <dbReference type="SAM" id="Phobius"/>
    </source>
</evidence>
<evidence type="ECO:0000256" key="4">
    <source>
        <dbReference type="ARBA" id="ARBA00022475"/>
    </source>
</evidence>
<reference evidence="18 19" key="1">
    <citation type="journal article" date="2012" name="PLoS ONE">
        <title>The purine-utilizing bacterium Clostridium acidurici 9a: a genome-guided metabolic reconsideration.</title>
        <authorList>
            <person name="Hartwich K."/>
            <person name="Poehlein A."/>
            <person name="Daniel R."/>
        </authorList>
    </citation>
    <scope>NUCLEOTIDE SEQUENCE [LARGE SCALE GENOMIC DNA]</scope>
    <source>
        <strain evidence="19">ATCC 7906 / DSM 604 / BCRC 14475 / CIP 104303 / KCTC 5404 / NCIMB 10678 / 9a</strain>
    </source>
</reference>
<dbReference type="InterPro" id="IPR036890">
    <property type="entry name" value="HATPase_C_sf"/>
</dbReference>
<dbReference type="InterPro" id="IPR003594">
    <property type="entry name" value="HATPase_dom"/>
</dbReference>
<dbReference type="PANTHER" id="PTHR45528:SF1">
    <property type="entry name" value="SENSOR HISTIDINE KINASE CPXA"/>
    <property type="match status" value="1"/>
</dbReference>
<keyword evidence="13 15" id="KW-0472">Membrane</keyword>
<feature type="domain" description="Histidine kinase" evidence="16">
    <location>
        <begin position="284"/>
        <end position="500"/>
    </location>
</feature>
<dbReference type="SUPFAM" id="SSF158472">
    <property type="entry name" value="HAMP domain-like"/>
    <property type="match status" value="1"/>
</dbReference>
<keyword evidence="8" id="KW-0547">Nucleotide-binding</keyword>
<dbReference type="SUPFAM" id="SSF47384">
    <property type="entry name" value="Homodimeric domain of signal transducing histidine kinase"/>
    <property type="match status" value="1"/>
</dbReference>
<evidence type="ECO:0000259" key="17">
    <source>
        <dbReference type="PROSITE" id="PS50885"/>
    </source>
</evidence>
<name>K0B200_GOTA9</name>
<comment type="subcellular location">
    <subcellularLocation>
        <location evidence="2">Cell membrane</location>
        <topology evidence="2">Multi-pass membrane protein</topology>
    </subcellularLocation>
</comment>
<dbReference type="eggNOG" id="COG5002">
    <property type="taxonomic scope" value="Bacteria"/>
</dbReference>
<keyword evidence="10" id="KW-0067">ATP-binding</keyword>
<keyword evidence="4" id="KW-1003">Cell membrane</keyword>
<feature type="coiled-coil region" evidence="14">
    <location>
        <begin position="243"/>
        <end position="274"/>
    </location>
</feature>
<accession>K0B200</accession>
<evidence type="ECO:0000256" key="5">
    <source>
        <dbReference type="ARBA" id="ARBA00022553"/>
    </source>
</evidence>
<keyword evidence="6 18" id="KW-0808">Transferase</keyword>
<dbReference type="KEGG" id="cad:Curi_c24990"/>